<feature type="compositionally biased region" description="Low complexity" evidence="7">
    <location>
        <begin position="1137"/>
        <end position="1166"/>
    </location>
</feature>
<feature type="region of interest" description="Disordered" evidence="7">
    <location>
        <begin position="899"/>
        <end position="973"/>
    </location>
</feature>
<feature type="region of interest" description="Disordered" evidence="7">
    <location>
        <begin position="451"/>
        <end position="510"/>
    </location>
</feature>
<feature type="compositionally biased region" description="Polar residues" evidence="7">
    <location>
        <begin position="235"/>
        <end position="248"/>
    </location>
</feature>
<dbReference type="PANTHER" id="PTHR13059:SF13">
    <property type="entry name" value="PROTEIN CAPICUA HOMOLOG"/>
    <property type="match status" value="1"/>
</dbReference>
<feature type="region of interest" description="Disordered" evidence="7">
    <location>
        <begin position="611"/>
        <end position="693"/>
    </location>
</feature>
<dbReference type="Pfam" id="PF16090">
    <property type="entry name" value="DUF4819"/>
    <property type="match status" value="1"/>
</dbReference>
<feature type="compositionally biased region" description="Polar residues" evidence="7">
    <location>
        <begin position="673"/>
        <end position="685"/>
    </location>
</feature>
<evidence type="ECO:0000313" key="10">
    <source>
        <dbReference type="Proteomes" id="UP000549394"/>
    </source>
</evidence>
<feature type="compositionally biased region" description="Basic residues" evidence="7">
    <location>
        <begin position="1"/>
        <end position="10"/>
    </location>
</feature>
<dbReference type="CDD" id="cd21990">
    <property type="entry name" value="HMG-box_CIC-like"/>
    <property type="match status" value="1"/>
</dbReference>
<feature type="region of interest" description="Disordered" evidence="7">
    <location>
        <begin position="235"/>
        <end position="358"/>
    </location>
</feature>
<evidence type="ECO:0000256" key="3">
    <source>
        <dbReference type="ARBA" id="ARBA00023125"/>
    </source>
</evidence>
<comment type="caution">
    <text evidence="9">The sequence shown here is derived from an EMBL/GenBank/DDBJ whole genome shotgun (WGS) entry which is preliminary data.</text>
</comment>
<feature type="compositionally biased region" description="Polar residues" evidence="7">
    <location>
        <begin position="292"/>
        <end position="339"/>
    </location>
</feature>
<dbReference type="GO" id="GO:0000981">
    <property type="term" value="F:DNA-binding transcription factor activity, RNA polymerase II-specific"/>
    <property type="evidence" value="ECO:0007669"/>
    <property type="project" value="TreeGrafter"/>
</dbReference>
<feature type="region of interest" description="Disordered" evidence="7">
    <location>
        <begin position="1137"/>
        <end position="1167"/>
    </location>
</feature>
<dbReference type="SMART" id="SM00398">
    <property type="entry name" value="HMG"/>
    <property type="match status" value="1"/>
</dbReference>
<dbReference type="PROSITE" id="PS50118">
    <property type="entry name" value="HMG_BOX_2"/>
    <property type="match status" value="1"/>
</dbReference>
<keyword evidence="4" id="KW-0804">Transcription</keyword>
<dbReference type="InterPro" id="IPR032147">
    <property type="entry name" value="Cic_dom"/>
</dbReference>
<evidence type="ECO:0000259" key="8">
    <source>
        <dbReference type="PROSITE" id="PS50118"/>
    </source>
</evidence>
<dbReference type="InterPro" id="IPR058607">
    <property type="entry name" value="HMG-box_Cic-like"/>
</dbReference>
<feature type="compositionally biased region" description="Basic and acidic residues" evidence="7">
    <location>
        <begin position="945"/>
        <end position="961"/>
    </location>
</feature>
<keyword evidence="3 6" id="KW-0238">DNA-binding</keyword>
<feature type="domain" description="HMG box" evidence="8">
    <location>
        <begin position="717"/>
        <end position="785"/>
    </location>
</feature>
<dbReference type="Gene3D" id="1.10.30.10">
    <property type="entry name" value="High mobility group box domain"/>
    <property type="match status" value="1"/>
</dbReference>
<evidence type="ECO:0000256" key="6">
    <source>
        <dbReference type="PROSITE-ProRule" id="PRU00267"/>
    </source>
</evidence>
<reference evidence="9 10" key="1">
    <citation type="submission" date="2020-08" db="EMBL/GenBank/DDBJ databases">
        <authorList>
            <person name="Hejnol A."/>
        </authorList>
    </citation>
    <scope>NUCLEOTIDE SEQUENCE [LARGE SCALE GENOMIC DNA]</scope>
</reference>
<gene>
    <name evidence="9" type="ORF">DGYR_LOCUS1210</name>
</gene>
<feature type="compositionally biased region" description="Polar residues" evidence="7">
    <location>
        <begin position="538"/>
        <end position="550"/>
    </location>
</feature>
<feature type="region of interest" description="Disordered" evidence="7">
    <location>
        <begin position="1457"/>
        <end position="1522"/>
    </location>
</feature>
<sequence length="1843" mass="202327">MKSGSGRRQRRDSVGSSSSCEGDRRKTRFSSRTRRNGEEVADGPPPATAVREIAKPPKKRRTNDITNNIEITEQQQQPVTNETEEMPQSRCLHLNEWVDGRVLVKRNGVYRPAVIKNVLNQTSIVVQLEHSDEFVTYDKVLSVNNVEIISDDFPSMSQLQIGSSVCVRDNSVYIPGKIIEKSKQQTGAANSLQFHVVFDNKHPDRNTTSVLVSKPALRLIKPPWHEELEQYVRQHSYSRPTAATRTSPGGSSSTNASAQSSSSMVESSGGVSPVTPRSGSVTPALHVPPQTALLSEDNSSNLKNRNRISSATETATGSRASTPKSPVTVNSSYNQSSMASAKEQQKYKKGDVVSTSNGIRKKFNGKQWRRLCSKDGCTKESQRRGYCSRHLSQKGKSLRNPLSGPSYPRRDIEHWEQTEEYQNPHFLPSHHPLVSPATTAFDERDAADTLISLREPPASPANSNRRTSSPRLYQSTAPQPSNSVLMKNQPNYPAHRYTFSGNEQSEQRSNDIYPASNNAERRTLATQLLPVMKIPAAASSSKPEMTNTGTLSLSSNQQNVSNAPNGSSIKQEEEGELNEKKGCLGENVLATGSNDESVRVYKWHNVVPIYKPGTEKAPEDDDDYGGPDGGNTDHGKGSGGGPDRGKPDDGNGGGRDNPPTKPPADDDDDVFYTSHNDSSNANNTSRGEKRRSQSLSALLTIGKEDKKKKEKQGKNHIRRPMNAFMIFSKRHRPIVHERNPNQDNRTVSKILGEWWYSLGAEEKRRYHELATQIKQAHFNAHPDWKWCSKERKKSTGDSTVTATEKAKRLESLNGINQDTTSNLTRSYSLSGDLVHSTNDVKDEQIYTKKIDDSETDTDEESKMVICENMPPDETSSMLQITFQPPPGITLLFSSHSDDKELEAAADVAKEREEQERRSRQMSETTDDAPDLTCPEHVSDSDDEMTERRQFSVRHTTDDNTLKPKPIKKYDVSPPTSHMLPTGITQFQPTGAVFKPRSSELLNDAQRKPSETVSSLLQKNQSHGPKQIRTLQQVHMRPSENHRGGLIRTTETEQFNQIGSSQHFISKISSPVRTKGAQKMMPQGFNKDARHINAVTTGSDSVSSTTYPLPATASAATATTTTTATTTFAASAPSAATEFASSSFPSPPSAAAAPSTATPTPATSAATGQRCPAQHYVLVSQAPGTIATDNKQATNLLQPVLINSNLGNLLQIKPAATESATVGVGGANAATVHLIQTTPATTPVLSQSRQPVQYLLPSILQHSPNGTNGKVPNILQLSNLQAANIQIVAANDQVQVQSPNNNNNEPKTLLPTGFKSTAIQAVSQQVPSNNNQQFVQQLLMNKSSSQRQPPVSSTVPSATKPSSPSSRTTQQNTVKNQKVQAYALVPSASNQGNSQISLPSTRLLLPKQNGMFDPVLKNDRSILAKQTSIGFVSCDEADKSNRVRATLATIPVADPSPRTVAISGAPLDKSNSRGQDSLQSIKSVSSPAYGQQVHFTASDATQSETSSDEAASTGDETDKRLHRACKGKRYKEIVAEHGLKPFKKERKSTYATVKSNVSNSTEESDIASSQMLQINNCINHTIERYEGERKEEEGKLYKSKPIPPPIQVTDSPKRPLKRSINENTERVLDSVNFGKQFEKLPQFKPLNTESGANLPRSPRLLANSLRKKSKPSLDLLSATGADSHDQDSSACQTPVTPRSAVNNNNNNEDGDTRHFFGKNFNAKDPMAELRAHDDDGKSLPRTPKTPCSPGAGNSLRRVLDKRRQLVTELFEEHGWYPDDKVTTKFFQEHQELFKNKPTLQLKIREVRQKLMSSKDFANTHEATEDELSQDDKLSVANNNVVKPC</sequence>
<feature type="DNA-binding region" description="HMG box" evidence="6">
    <location>
        <begin position="717"/>
        <end position="785"/>
    </location>
</feature>
<dbReference type="Pfam" id="PF25981">
    <property type="entry name" value="HTH_Cic_C"/>
    <property type="match status" value="1"/>
</dbReference>
<feature type="compositionally biased region" description="Polar residues" evidence="7">
    <location>
        <begin position="1687"/>
        <end position="1700"/>
    </location>
</feature>
<keyword evidence="1" id="KW-0597">Phosphoprotein</keyword>
<proteinExistence type="predicted"/>
<feature type="compositionally biased region" description="Low complexity" evidence="7">
    <location>
        <begin position="249"/>
        <end position="272"/>
    </location>
</feature>
<dbReference type="EMBL" id="CAJFCJ010000002">
    <property type="protein sequence ID" value="CAD5111999.1"/>
    <property type="molecule type" value="Genomic_DNA"/>
</dbReference>
<feature type="region of interest" description="Disordered" evidence="7">
    <location>
        <begin position="537"/>
        <end position="581"/>
    </location>
</feature>
<keyword evidence="2" id="KW-0805">Transcription regulation</keyword>
<feature type="region of interest" description="Disordered" evidence="7">
    <location>
        <begin position="1"/>
        <end position="82"/>
    </location>
</feature>
<dbReference type="SUPFAM" id="SSF47095">
    <property type="entry name" value="HMG-box"/>
    <property type="match status" value="1"/>
</dbReference>
<evidence type="ECO:0000256" key="5">
    <source>
        <dbReference type="ARBA" id="ARBA00023242"/>
    </source>
</evidence>
<feature type="region of interest" description="Disordered" evidence="7">
    <location>
        <begin position="1594"/>
        <end position="1622"/>
    </location>
</feature>
<feature type="compositionally biased region" description="Polar residues" evidence="7">
    <location>
        <begin position="64"/>
        <end position="81"/>
    </location>
</feature>
<dbReference type="InterPro" id="IPR058606">
    <property type="entry name" value="HTH_Cic_C"/>
</dbReference>
<evidence type="ECO:0000313" key="9">
    <source>
        <dbReference type="EMBL" id="CAD5111999.1"/>
    </source>
</evidence>
<feature type="region of interest" description="Disordered" evidence="7">
    <location>
        <begin position="1664"/>
        <end position="1718"/>
    </location>
</feature>
<accession>A0A7I8V9V4</accession>
<dbReference type="PANTHER" id="PTHR13059">
    <property type="entry name" value="HMG-BOX TRANSCRIPTION FACTOR BBX"/>
    <property type="match status" value="1"/>
</dbReference>
<dbReference type="FunFam" id="1.10.30.10:FF:000075">
    <property type="entry name" value="Capicua transcriptional repressor a"/>
    <property type="match status" value="1"/>
</dbReference>
<protein>
    <submittedName>
        <fullName evidence="9">DgyrCDS1251</fullName>
    </submittedName>
</protein>
<dbReference type="InterPro" id="IPR009071">
    <property type="entry name" value="HMG_box_dom"/>
</dbReference>
<dbReference type="Pfam" id="PF00505">
    <property type="entry name" value="HMG_box"/>
    <property type="match status" value="1"/>
</dbReference>
<keyword evidence="5 6" id="KW-0539">Nucleus</keyword>
<feature type="compositionally biased region" description="Low complexity" evidence="7">
    <location>
        <begin position="551"/>
        <end position="562"/>
    </location>
</feature>
<dbReference type="OrthoDB" id="2377365at2759"/>
<feature type="region of interest" description="Disordered" evidence="7">
    <location>
        <begin position="1814"/>
        <end position="1843"/>
    </location>
</feature>
<feature type="compositionally biased region" description="Polar residues" evidence="7">
    <location>
        <begin position="1834"/>
        <end position="1843"/>
    </location>
</feature>
<feature type="region of interest" description="Disordered" evidence="7">
    <location>
        <begin position="1730"/>
        <end position="1753"/>
    </location>
</feature>
<keyword evidence="10" id="KW-1185">Reference proteome</keyword>
<dbReference type="InterPro" id="IPR036910">
    <property type="entry name" value="HMG_box_dom_sf"/>
</dbReference>
<evidence type="ECO:0000256" key="7">
    <source>
        <dbReference type="SAM" id="MobiDB-lite"/>
    </source>
</evidence>
<feature type="region of interest" description="Disordered" evidence="7">
    <location>
        <begin position="382"/>
        <end position="408"/>
    </location>
</feature>
<feature type="region of interest" description="Disordered" evidence="7">
    <location>
        <begin position="1340"/>
        <end position="1373"/>
    </location>
</feature>
<feature type="compositionally biased region" description="Basic and acidic residues" evidence="7">
    <location>
        <begin position="899"/>
        <end position="920"/>
    </location>
</feature>
<evidence type="ECO:0000256" key="1">
    <source>
        <dbReference type="ARBA" id="ARBA00022553"/>
    </source>
</evidence>
<dbReference type="Proteomes" id="UP000549394">
    <property type="component" value="Unassembled WGS sequence"/>
</dbReference>
<feature type="compositionally biased region" description="Polar residues" evidence="7">
    <location>
        <begin position="1471"/>
        <end position="1509"/>
    </location>
</feature>
<dbReference type="InterPro" id="IPR052412">
    <property type="entry name" value="CC-Dev_Transcription_Reg"/>
</dbReference>
<organism evidence="9 10">
    <name type="scientific">Dimorphilus gyrociliatus</name>
    <dbReference type="NCBI Taxonomy" id="2664684"/>
    <lineage>
        <taxon>Eukaryota</taxon>
        <taxon>Metazoa</taxon>
        <taxon>Spiralia</taxon>
        <taxon>Lophotrochozoa</taxon>
        <taxon>Annelida</taxon>
        <taxon>Polychaeta</taxon>
        <taxon>Polychaeta incertae sedis</taxon>
        <taxon>Dinophilidae</taxon>
        <taxon>Dimorphilus</taxon>
    </lineage>
</organism>
<name>A0A7I8V9V4_9ANNE</name>
<feature type="compositionally biased region" description="Polar residues" evidence="7">
    <location>
        <begin position="460"/>
        <end position="491"/>
    </location>
</feature>
<dbReference type="GO" id="GO:0005634">
    <property type="term" value="C:nucleus"/>
    <property type="evidence" value="ECO:0007669"/>
    <property type="project" value="UniProtKB-UniRule"/>
</dbReference>
<evidence type="ECO:0000256" key="2">
    <source>
        <dbReference type="ARBA" id="ARBA00023015"/>
    </source>
</evidence>
<dbReference type="GO" id="GO:0000977">
    <property type="term" value="F:RNA polymerase II transcription regulatory region sequence-specific DNA binding"/>
    <property type="evidence" value="ECO:0007669"/>
    <property type="project" value="TreeGrafter"/>
</dbReference>
<evidence type="ECO:0000256" key="4">
    <source>
        <dbReference type="ARBA" id="ARBA00023163"/>
    </source>
</evidence>
<feature type="compositionally biased region" description="Basic residues" evidence="7">
    <location>
        <begin position="25"/>
        <end position="34"/>
    </location>
</feature>